<dbReference type="Proteomes" id="UP000253740">
    <property type="component" value="Unassembled WGS sequence"/>
</dbReference>
<accession>A0A0K8QKC0</accession>
<evidence type="ECO:0000313" key="4">
    <source>
        <dbReference type="Proteomes" id="UP000253740"/>
    </source>
</evidence>
<keyword evidence="1" id="KW-0175">Coiled coil</keyword>
<keyword evidence="2" id="KW-1133">Transmembrane helix</keyword>
<feature type="transmembrane region" description="Helical" evidence="2">
    <location>
        <begin position="35"/>
        <end position="55"/>
    </location>
</feature>
<reference evidence="3" key="1">
    <citation type="submission" date="2015-08" db="EMBL/GenBank/DDBJ databases">
        <title>Complete DNA Sequence of Pseudomonas syringae pv. actinidiae, the Causal Agent of Kiwifruit Canker Disease.</title>
        <authorList>
            <person name="Rikkerink E.H.A."/>
            <person name="Fineran P.C."/>
        </authorList>
    </citation>
    <scope>NUCLEOTIDE SEQUENCE</scope>
    <source>
        <strain evidence="3">SkMP5</strain>
    </source>
</reference>
<dbReference type="EMBL" id="DF970138">
    <property type="protein sequence ID" value="GAP64932.1"/>
    <property type="molecule type" value="Genomic_DNA"/>
</dbReference>
<keyword evidence="2" id="KW-0812">Transmembrane</keyword>
<sequence>MLHCAKSTAARVYPGRTLRQTVADARESSDVKFDVTLAGLGLAVVAALFAAIAVLRSRRARRREDALRRLLDDADRLEQELKECRARLDRAHASVTVMPGLPAPQRAEAHAAVDAALRELLAHRLWIRDRAPAASQAELNRAVAALAQARAQVQRHLIALGTAQHELDDAMREHLGQEPSA</sequence>
<dbReference type="AlphaFoldDB" id="A0A0K8QKC0"/>
<gene>
    <name evidence="3" type="ORF">MBSD_n0215</name>
</gene>
<organism evidence="3">
    <name type="scientific">Mizugakiibacter sediminis</name>
    <dbReference type="NCBI Taxonomy" id="1475481"/>
    <lineage>
        <taxon>Bacteria</taxon>
        <taxon>Pseudomonadati</taxon>
        <taxon>Pseudomonadota</taxon>
        <taxon>Gammaproteobacteria</taxon>
        <taxon>Lysobacterales</taxon>
        <taxon>Rhodanobacteraceae</taxon>
        <taxon>Mizugakiibacter</taxon>
    </lineage>
</organism>
<evidence type="ECO:0000256" key="1">
    <source>
        <dbReference type="SAM" id="Coils"/>
    </source>
</evidence>
<keyword evidence="2" id="KW-0472">Membrane</keyword>
<keyword evidence="4" id="KW-1185">Reference proteome</keyword>
<evidence type="ECO:0000256" key="2">
    <source>
        <dbReference type="SAM" id="Phobius"/>
    </source>
</evidence>
<name>A0A0K8QKC0_9GAMM</name>
<feature type="coiled-coil region" evidence="1">
    <location>
        <begin position="60"/>
        <end position="94"/>
    </location>
</feature>
<dbReference type="STRING" id="1475481.GCA_000953855_00217"/>
<evidence type="ECO:0000313" key="3">
    <source>
        <dbReference type="EMBL" id="GAP64932.1"/>
    </source>
</evidence>
<proteinExistence type="predicted"/>
<protein>
    <submittedName>
        <fullName evidence="3">Uncharacterized protein</fullName>
    </submittedName>
</protein>